<dbReference type="InterPro" id="IPR010255">
    <property type="entry name" value="Haem_peroxidase_sf"/>
</dbReference>
<dbReference type="PRINTS" id="PR00457">
    <property type="entry name" value="ANPEROXIDASE"/>
</dbReference>
<dbReference type="GO" id="GO:0020037">
    <property type="term" value="F:heme binding"/>
    <property type="evidence" value="ECO:0007669"/>
    <property type="project" value="InterPro"/>
</dbReference>
<evidence type="ECO:0008006" key="4">
    <source>
        <dbReference type="Google" id="ProtNLM"/>
    </source>
</evidence>
<reference evidence="2" key="2">
    <citation type="submission" date="2025-09" db="UniProtKB">
        <authorList>
            <consortium name="Ensembl"/>
        </authorList>
    </citation>
    <scope>IDENTIFICATION</scope>
</reference>
<dbReference type="GO" id="GO:0005615">
    <property type="term" value="C:extracellular space"/>
    <property type="evidence" value="ECO:0007669"/>
    <property type="project" value="TreeGrafter"/>
</dbReference>
<dbReference type="SUPFAM" id="SSF48113">
    <property type="entry name" value="Heme-dependent peroxidases"/>
    <property type="match status" value="1"/>
</dbReference>
<dbReference type="GO" id="GO:0004601">
    <property type="term" value="F:peroxidase activity"/>
    <property type="evidence" value="ECO:0007669"/>
    <property type="project" value="InterPro"/>
</dbReference>
<dbReference type="GO" id="GO:0006979">
    <property type="term" value="P:response to oxidative stress"/>
    <property type="evidence" value="ECO:0007669"/>
    <property type="project" value="InterPro"/>
</dbReference>
<dbReference type="PANTHER" id="PTHR11475">
    <property type="entry name" value="OXIDASE/PEROXIDASE"/>
    <property type="match status" value="1"/>
</dbReference>
<dbReference type="Proteomes" id="UP000694546">
    <property type="component" value="Chromosome 4"/>
</dbReference>
<dbReference type="Gene3D" id="1.10.640.10">
    <property type="entry name" value="Haem peroxidase domain superfamily, animal type"/>
    <property type="match status" value="1"/>
</dbReference>
<accession>A0A8C5BR08</accession>
<dbReference type="InterPro" id="IPR019791">
    <property type="entry name" value="Haem_peroxidase_animal"/>
</dbReference>
<dbReference type="PROSITE" id="PS50292">
    <property type="entry name" value="PEROXIDASE_3"/>
    <property type="match status" value="1"/>
</dbReference>
<dbReference type="OMA" id="ICANTNI"/>
<evidence type="ECO:0000256" key="1">
    <source>
        <dbReference type="PIRSR" id="PIRSR619791-2"/>
    </source>
</evidence>
<dbReference type="PANTHER" id="PTHR11475:SF63">
    <property type="entry name" value="EOSINOPHIL PEROXIDASE"/>
    <property type="match status" value="1"/>
</dbReference>
<keyword evidence="3" id="KW-1185">Reference proteome</keyword>
<evidence type="ECO:0000313" key="3">
    <source>
        <dbReference type="Proteomes" id="UP000694546"/>
    </source>
</evidence>
<dbReference type="Ensembl" id="ENSGMOT00000074470.1">
    <property type="protein sequence ID" value="ENSGMOP00000049805.1"/>
    <property type="gene ID" value="ENSGMOG00000014657.2"/>
</dbReference>
<proteinExistence type="predicted"/>
<dbReference type="Pfam" id="PF03098">
    <property type="entry name" value="An_peroxidase"/>
    <property type="match status" value="1"/>
</dbReference>
<sequence length="777" mass="87099">MNLLVCVVALGLGRPYLMECFKEAKKLVDDAYKYSREESLRRVRRDIVSPTDILRLMKQPRGDSRSAVRSADYMDQTLRLLHERIHRVHKRSLNATGQADVLSKISGCSARVSKPSCRTIQNLDKYRTITSVCNNLNNPRLGSSNIPFKRWIPSNYEDGISLPIDWDSEHRYHTFLLPLVREVSNRILATTNEGVVSDTKYSGMLTQFGQWSDHDISHSPFTPSIRSFSNGINCDESCQRSEPCFPITIPPSDPRFKTGPNSCLPFFRSAPVCGTGYSDYDFGGVANKRQQINTVTSFTDLSTVYGSEDQLALDLRDLTSDAGLMRVNDKYTDNGRALLPFSPLKANMCATRRRITSKSTAEEVPCFLAGDVRANENVALTSLQTLFMREHNRLARELKRINLQWDSETLYQEARKIMGAYSQVFVYRDYLPHIVGDLAMNSGLGSYPGYSSNVDPSIASAFATAAYRFGHLAIKPVLTRLNDNYQENDHIPTVPLFKTFFTPWRLVFEGGIDPVIRGLVGSPAKLGAQEHLMVDAVRDRLFEFVTNMAQDLASLNMQRGRDHGIPGYNEWRKHCGLSEPSNQAELAQVLNNTDLATRFLKLYGTPSNIDVWVGGAAEPFVQGGRVGPLFSCLITNQFKESRQGDRFWYENPGVFTPAQKTALRSASLASVICENTGITSVPKDSFSLITARNPLVLCSNIPRINLLPWKEQPGKRASSGEEQECGTNEILAEIKAEVIIINVFSFPAENTLVDVFNSYICPQIMPVFLFNTLICKY</sequence>
<keyword evidence="1" id="KW-0349">Heme</keyword>
<dbReference type="GeneTree" id="ENSGT00940000156009"/>
<name>A0A8C5BR08_GADMO</name>
<dbReference type="GO" id="GO:0046872">
    <property type="term" value="F:metal ion binding"/>
    <property type="evidence" value="ECO:0007669"/>
    <property type="project" value="UniProtKB-KW"/>
</dbReference>
<dbReference type="InterPro" id="IPR037120">
    <property type="entry name" value="Haem_peroxidase_sf_animal"/>
</dbReference>
<dbReference type="AlphaFoldDB" id="A0A8C5BR08"/>
<protein>
    <recommendedName>
        <fullName evidence="4">Eosinophil peroxidase</fullName>
    </recommendedName>
</protein>
<keyword evidence="1" id="KW-0408">Iron</keyword>
<reference evidence="2" key="1">
    <citation type="submission" date="2025-08" db="UniProtKB">
        <authorList>
            <consortium name="Ensembl"/>
        </authorList>
    </citation>
    <scope>IDENTIFICATION</scope>
</reference>
<evidence type="ECO:0000313" key="2">
    <source>
        <dbReference type="Ensembl" id="ENSGMOP00000049805.1"/>
    </source>
</evidence>
<organism evidence="2 3">
    <name type="scientific">Gadus morhua</name>
    <name type="common">Atlantic cod</name>
    <dbReference type="NCBI Taxonomy" id="8049"/>
    <lineage>
        <taxon>Eukaryota</taxon>
        <taxon>Metazoa</taxon>
        <taxon>Chordata</taxon>
        <taxon>Craniata</taxon>
        <taxon>Vertebrata</taxon>
        <taxon>Euteleostomi</taxon>
        <taxon>Actinopterygii</taxon>
        <taxon>Neopterygii</taxon>
        <taxon>Teleostei</taxon>
        <taxon>Neoteleostei</taxon>
        <taxon>Acanthomorphata</taxon>
        <taxon>Zeiogadaria</taxon>
        <taxon>Gadariae</taxon>
        <taxon>Gadiformes</taxon>
        <taxon>Gadoidei</taxon>
        <taxon>Gadidae</taxon>
        <taxon>Gadus</taxon>
    </lineage>
</organism>
<feature type="binding site" description="axial binding residue" evidence="1">
    <location>
        <position position="471"/>
    </location>
    <ligand>
        <name>heme b</name>
        <dbReference type="ChEBI" id="CHEBI:60344"/>
    </ligand>
    <ligandPart>
        <name>Fe</name>
        <dbReference type="ChEBI" id="CHEBI:18248"/>
    </ligandPart>
</feature>
<keyword evidence="1" id="KW-0479">Metal-binding</keyword>